<sequence length="438" mass="49186">MGRKITKLQQPKPLPTRQKVAAYARVSCGKDEMLHSLAAQVSFYSNLIQGNPEWEYVGVYADEAETGTKGSRPEFQRLLADCRAGRIDLVLTKSISRFARNTVTLLETVRELKGIGVGVFFEEQNLHSLSGDGELMLTILASYAQEESRSVSENCKWRIRKDFKEGKPAGNIRIYGYEYNAGTFTVIPEEAEVVLMIYADYLSGLGRNAIMKKLRRLGVPTKCGGKWAESTVGSILKNEKYIGDMYLQKGFISDHITKNWKPNNGELPKYYVEGNHEAIIDRETFEAVQAEMVRRAEKANHPRKLTFNEFSGLITCGRCGAKFRKKINAAGTKYAAVTWACATFTYKGKHECAAKRIREDILKEKCAEALGLAEYDSAVFTAKVASIRIPDDGVLIFTFKDGSERTLNWENRSRRESWTDEMKQAAREFALKGGGKNG</sequence>
<organism evidence="3">
    <name type="scientific">bioreactor metagenome</name>
    <dbReference type="NCBI Taxonomy" id="1076179"/>
    <lineage>
        <taxon>unclassified sequences</taxon>
        <taxon>metagenomes</taxon>
        <taxon>ecological metagenomes</taxon>
    </lineage>
</organism>
<dbReference type="GO" id="GO:0000150">
    <property type="term" value="F:DNA strand exchange activity"/>
    <property type="evidence" value="ECO:0007669"/>
    <property type="project" value="InterPro"/>
</dbReference>
<feature type="domain" description="Recombinase" evidence="2">
    <location>
        <begin position="174"/>
        <end position="298"/>
    </location>
</feature>
<evidence type="ECO:0000259" key="1">
    <source>
        <dbReference type="PROSITE" id="PS51736"/>
    </source>
</evidence>
<dbReference type="PROSITE" id="PS51736">
    <property type="entry name" value="RECOMBINASES_3"/>
    <property type="match status" value="1"/>
</dbReference>
<proteinExistence type="predicted"/>
<accession>A0A644T456</accession>
<comment type="caution">
    <text evidence="3">The sequence shown here is derived from an EMBL/GenBank/DDBJ whole genome shotgun (WGS) entry which is preliminary data.</text>
</comment>
<feature type="domain" description="Resolvase/invertase-type recombinase catalytic" evidence="1">
    <location>
        <begin position="19"/>
        <end position="170"/>
    </location>
</feature>
<dbReference type="InterPro" id="IPR036162">
    <property type="entry name" value="Resolvase-like_N_sf"/>
</dbReference>
<dbReference type="InterPro" id="IPR011109">
    <property type="entry name" value="DNA_bind_recombinase_dom"/>
</dbReference>
<dbReference type="InterPro" id="IPR038109">
    <property type="entry name" value="DNA_bind_recomb_sf"/>
</dbReference>
<dbReference type="InterPro" id="IPR006119">
    <property type="entry name" value="Resolv_N"/>
</dbReference>
<protein>
    <submittedName>
        <fullName evidence="3">Uncharacterized protein</fullName>
    </submittedName>
</protein>
<name>A0A644T456_9ZZZZ</name>
<dbReference type="Gene3D" id="3.40.50.1390">
    <property type="entry name" value="Resolvase, N-terminal catalytic domain"/>
    <property type="match status" value="1"/>
</dbReference>
<dbReference type="EMBL" id="VSSQ01000015">
    <property type="protein sequence ID" value="MPL61708.1"/>
    <property type="molecule type" value="Genomic_DNA"/>
</dbReference>
<dbReference type="CDD" id="cd00338">
    <property type="entry name" value="Ser_Recombinase"/>
    <property type="match status" value="1"/>
</dbReference>
<dbReference type="PANTHER" id="PTHR30461:SF23">
    <property type="entry name" value="DNA RECOMBINASE-RELATED"/>
    <property type="match status" value="1"/>
</dbReference>
<dbReference type="PANTHER" id="PTHR30461">
    <property type="entry name" value="DNA-INVERTASE FROM LAMBDOID PROPHAGE"/>
    <property type="match status" value="1"/>
</dbReference>
<gene>
    <name evidence="3" type="ORF">SDC9_07295</name>
</gene>
<dbReference type="PROSITE" id="PS51737">
    <property type="entry name" value="RECOMBINASE_DNA_BIND"/>
    <property type="match status" value="1"/>
</dbReference>
<dbReference type="InterPro" id="IPR050639">
    <property type="entry name" value="SSR_resolvase"/>
</dbReference>
<reference evidence="3" key="1">
    <citation type="submission" date="2019-08" db="EMBL/GenBank/DDBJ databases">
        <authorList>
            <person name="Kucharzyk K."/>
            <person name="Murdoch R.W."/>
            <person name="Higgins S."/>
            <person name="Loffler F."/>
        </authorList>
    </citation>
    <scope>NUCLEOTIDE SEQUENCE</scope>
</reference>
<dbReference type="Pfam" id="PF00239">
    <property type="entry name" value="Resolvase"/>
    <property type="match status" value="1"/>
</dbReference>
<evidence type="ECO:0000313" key="3">
    <source>
        <dbReference type="EMBL" id="MPL61708.1"/>
    </source>
</evidence>
<evidence type="ECO:0000259" key="2">
    <source>
        <dbReference type="PROSITE" id="PS51737"/>
    </source>
</evidence>
<dbReference type="InterPro" id="IPR025827">
    <property type="entry name" value="Zn_ribbon_recom_dom"/>
</dbReference>
<dbReference type="Pfam" id="PF13408">
    <property type="entry name" value="Zn_ribbon_recom"/>
    <property type="match status" value="1"/>
</dbReference>
<dbReference type="SUPFAM" id="SSF53041">
    <property type="entry name" value="Resolvase-like"/>
    <property type="match status" value="1"/>
</dbReference>
<dbReference type="GO" id="GO:0003677">
    <property type="term" value="F:DNA binding"/>
    <property type="evidence" value="ECO:0007669"/>
    <property type="project" value="InterPro"/>
</dbReference>
<dbReference type="Pfam" id="PF07508">
    <property type="entry name" value="Recombinase"/>
    <property type="match status" value="1"/>
</dbReference>
<dbReference type="Gene3D" id="3.90.1750.20">
    <property type="entry name" value="Putative Large Serine Recombinase, Chain B, Domain 2"/>
    <property type="match status" value="1"/>
</dbReference>
<dbReference type="SMART" id="SM00857">
    <property type="entry name" value="Resolvase"/>
    <property type="match status" value="1"/>
</dbReference>
<dbReference type="AlphaFoldDB" id="A0A644T456"/>